<evidence type="ECO:0000259" key="1">
    <source>
        <dbReference type="PROSITE" id="PS50104"/>
    </source>
</evidence>
<sequence length="755" mass="85378">MSLEDSISKFNKKVREGLYNEAFDVFWSDLGNLLRAEGRFKEYLDFIRCLFPNGEFIAPVLKERNIGWAHLILGMAYYENGFPEIALKHIGLARGRDWNLTECLSIEGAGMLIQGQCQILLGDLPKAEEILKTVAEKDIYASGHRITANLLLSHVALLSGNQSEARRRISISKEILQSNEKLSGFSKDVIWRETFLERCLGNYERAIHLATTLINYGNIISKFKGHLVLAAAYRSLNELSKAEYNLQKAKETLDRNDKSHRLANLLLERSKLEIKKQNHAEAERLAYKALEIGRRGRLLPITMEACILLAEAESFLEQWSSAANHLSCAEDLSNQHNNSLTFASLLKRLEVVKKKVNANIQSPEINLIENQRPIHFKKATNLNLRAWDVFISHASEDKREVADPLFKALTDRGLNVWYDTVSLKIGDRLLEKIDEGLAHSSFGVVILSKNFFQKKWTKLEIDGLVATEGKRGSKILPVWHGVSEDDVKNFSPILAGRVAGNTESGIEKLADRLYEVIRGSHEQDIGIAPFACIIFDEHWELVGGSVSLLGFVSEVRYNIKKGVKPICKIVCRGLSSARTQVSKLERSPERSPANRVRHVALLKWIDRYSKAENNLREGIKMILTHPALAKAGCLEEDSEMAQCLLSFIRLYQGEEIAPKDASTSFDLFRMRPPTLHTRVRLTEEETEYLKRVAGVDNIFYLTSPWELTAMDLPLEVMRTQAIPKIVYEVQGYCLKTGDKKLDELLDLSSWSCGLA</sequence>
<dbReference type="Gene3D" id="3.40.50.10140">
    <property type="entry name" value="Toll/interleukin-1 receptor homology (TIR) domain"/>
    <property type="match status" value="1"/>
</dbReference>
<dbReference type="RefSeq" id="WP_066060831.1">
    <property type="nucleotide sequence ID" value="NZ_CP013015.1"/>
</dbReference>
<dbReference type="InterPro" id="IPR000157">
    <property type="entry name" value="TIR_dom"/>
</dbReference>
<dbReference type="OrthoDB" id="4774809at2"/>
<protein>
    <submittedName>
        <fullName evidence="2">Molecular chaperone Tir</fullName>
    </submittedName>
</protein>
<evidence type="ECO:0000313" key="2">
    <source>
        <dbReference type="EMBL" id="AMM40442.1"/>
    </source>
</evidence>
<dbReference type="InterPro" id="IPR035897">
    <property type="entry name" value="Toll_tir_struct_dom_sf"/>
</dbReference>
<dbReference type="PROSITE" id="PS50104">
    <property type="entry name" value="TIR"/>
    <property type="match status" value="1"/>
</dbReference>
<reference evidence="2 3" key="1">
    <citation type="submission" date="2015-10" db="EMBL/GenBank/DDBJ databases">
        <title>Candidatus Desulfofervidus auxilii, a hydrogenotrophic sulfate-reducing bacterium involved in the thermophilic anaerobic oxidation of methane.</title>
        <authorList>
            <person name="Krukenberg V."/>
            <person name="Richter M."/>
            <person name="Wegener G."/>
        </authorList>
    </citation>
    <scope>NUCLEOTIDE SEQUENCE [LARGE SCALE GENOMIC DNA]</scope>
    <source>
        <strain evidence="2 3">HS1</strain>
    </source>
</reference>
<evidence type="ECO:0000313" key="3">
    <source>
        <dbReference type="Proteomes" id="UP000070560"/>
    </source>
</evidence>
<keyword evidence="3" id="KW-1185">Reference proteome</keyword>
<dbReference type="InterPro" id="IPR011990">
    <property type="entry name" value="TPR-like_helical_dom_sf"/>
</dbReference>
<dbReference type="GO" id="GO:0007165">
    <property type="term" value="P:signal transduction"/>
    <property type="evidence" value="ECO:0007669"/>
    <property type="project" value="InterPro"/>
</dbReference>
<name>A0A7U4QJC9_DESA2</name>
<dbReference type="Pfam" id="PF13676">
    <property type="entry name" value="TIR_2"/>
    <property type="match status" value="1"/>
</dbReference>
<dbReference type="SUPFAM" id="SSF48452">
    <property type="entry name" value="TPR-like"/>
    <property type="match status" value="2"/>
</dbReference>
<feature type="domain" description="TIR" evidence="1">
    <location>
        <begin position="385"/>
        <end position="517"/>
    </location>
</feature>
<proteinExistence type="predicted"/>
<dbReference type="SMART" id="SM00255">
    <property type="entry name" value="TIR"/>
    <property type="match status" value="1"/>
</dbReference>
<dbReference type="KEGG" id="daw:HS1_000636"/>
<gene>
    <name evidence="2" type="ORF">HS1_000636</name>
</gene>
<dbReference type="SUPFAM" id="SSF52200">
    <property type="entry name" value="Toll/Interleukin receptor TIR domain"/>
    <property type="match status" value="1"/>
</dbReference>
<dbReference type="Gene3D" id="1.25.40.10">
    <property type="entry name" value="Tetratricopeptide repeat domain"/>
    <property type="match status" value="1"/>
</dbReference>
<dbReference type="AlphaFoldDB" id="A0A7U4QJC9"/>
<dbReference type="Proteomes" id="UP000070560">
    <property type="component" value="Chromosome"/>
</dbReference>
<dbReference type="EMBL" id="CP013015">
    <property type="protein sequence ID" value="AMM40442.1"/>
    <property type="molecule type" value="Genomic_DNA"/>
</dbReference>
<accession>A0A7U4QJC9</accession>
<organism evidence="2 3">
    <name type="scientific">Desulfofervidus auxilii</name>
    <dbReference type="NCBI Taxonomy" id="1621989"/>
    <lineage>
        <taxon>Bacteria</taxon>
        <taxon>Pseudomonadati</taxon>
        <taxon>Thermodesulfobacteriota</taxon>
        <taxon>Candidatus Desulfofervidia</taxon>
        <taxon>Candidatus Desulfofervidales</taxon>
        <taxon>Candidatus Desulfofervidaceae</taxon>
        <taxon>Candidatus Desulfofervidus</taxon>
    </lineage>
</organism>